<reference evidence="2" key="1">
    <citation type="submission" date="2022-04" db="EMBL/GenBank/DDBJ databases">
        <title>Carnegiea gigantea Genome sequencing and assembly v2.</title>
        <authorList>
            <person name="Copetti D."/>
            <person name="Sanderson M.J."/>
            <person name="Burquez A."/>
            <person name="Wojciechowski M.F."/>
        </authorList>
    </citation>
    <scope>NUCLEOTIDE SEQUENCE</scope>
    <source>
        <strain evidence="2">SGP5-SGP5p</strain>
        <tissue evidence="2">Aerial part</tissue>
    </source>
</reference>
<sequence length="179" mass="20226">MVGPSRRMSTTQTSDGSGSSLSDFNNSTKYYCNCAYEVFMYETDDNYGRRYLVYPLENASACQYLAVVDPDYSKQARDVINQLTKELREMEFDDPLTFNASSPMKGPHMGPPTNNICGNVIPMRFRIRAEKAIIIRKLQAFVNNMKTTLLEKGHAVRASEETNTKLTFAVSCVERCSRA</sequence>
<evidence type="ECO:0000313" key="2">
    <source>
        <dbReference type="EMBL" id="KAJ8430487.1"/>
    </source>
</evidence>
<organism evidence="2 3">
    <name type="scientific">Carnegiea gigantea</name>
    <dbReference type="NCBI Taxonomy" id="171969"/>
    <lineage>
        <taxon>Eukaryota</taxon>
        <taxon>Viridiplantae</taxon>
        <taxon>Streptophyta</taxon>
        <taxon>Embryophyta</taxon>
        <taxon>Tracheophyta</taxon>
        <taxon>Spermatophyta</taxon>
        <taxon>Magnoliopsida</taxon>
        <taxon>eudicotyledons</taxon>
        <taxon>Gunneridae</taxon>
        <taxon>Pentapetalae</taxon>
        <taxon>Caryophyllales</taxon>
        <taxon>Cactineae</taxon>
        <taxon>Cactaceae</taxon>
        <taxon>Cactoideae</taxon>
        <taxon>Echinocereeae</taxon>
        <taxon>Carnegiea</taxon>
    </lineage>
</organism>
<evidence type="ECO:0000256" key="1">
    <source>
        <dbReference type="SAM" id="MobiDB-lite"/>
    </source>
</evidence>
<feature type="compositionally biased region" description="Low complexity" evidence="1">
    <location>
        <begin position="9"/>
        <end position="21"/>
    </location>
</feature>
<protein>
    <submittedName>
        <fullName evidence="2">Uncharacterized protein</fullName>
    </submittedName>
</protein>
<dbReference type="Proteomes" id="UP001153076">
    <property type="component" value="Unassembled WGS sequence"/>
</dbReference>
<evidence type="ECO:0000313" key="3">
    <source>
        <dbReference type="Proteomes" id="UP001153076"/>
    </source>
</evidence>
<proteinExistence type="predicted"/>
<name>A0A9Q1JTB3_9CARY</name>
<dbReference type="AlphaFoldDB" id="A0A9Q1JTB3"/>
<dbReference type="EMBL" id="JAKOGI010000791">
    <property type="protein sequence ID" value="KAJ8430487.1"/>
    <property type="molecule type" value="Genomic_DNA"/>
</dbReference>
<keyword evidence="3" id="KW-1185">Reference proteome</keyword>
<comment type="caution">
    <text evidence="2">The sequence shown here is derived from an EMBL/GenBank/DDBJ whole genome shotgun (WGS) entry which is preliminary data.</text>
</comment>
<accession>A0A9Q1JTB3</accession>
<gene>
    <name evidence="2" type="ORF">Cgig2_004680</name>
</gene>
<feature type="region of interest" description="Disordered" evidence="1">
    <location>
        <begin position="1"/>
        <end position="21"/>
    </location>
</feature>